<dbReference type="Proteomes" id="UP000499080">
    <property type="component" value="Unassembled WGS sequence"/>
</dbReference>
<proteinExistence type="predicted"/>
<dbReference type="EMBL" id="BGPR01003246">
    <property type="protein sequence ID" value="GBM85579.1"/>
    <property type="molecule type" value="Genomic_DNA"/>
</dbReference>
<reference evidence="1 2" key="1">
    <citation type="journal article" date="2019" name="Sci. Rep.">
        <title>Orb-weaving spider Araneus ventricosus genome elucidates the spidroin gene catalogue.</title>
        <authorList>
            <person name="Kono N."/>
            <person name="Nakamura H."/>
            <person name="Ohtoshi R."/>
            <person name="Moran D.A.P."/>
            <person name="Shinohara A."/>
            <person name="Yoshida Y."/>
            <person name="Fujiwara M."/>
            <person name="Mori M."/>
            <person name="Tomita M."/>
            <person name="Arakawa K."/>
        </authorList>
    </citation>
    <scope>NUCLEOTIDE SEQUENCE [LARGE SCALE GENOMIC DNA]</scope>
</reference>
<dbReference type="AlphaFoldDB" id="A0A4Y2J7M8"/>
<protein>
    <submittedName>
        <fullName evidence="1">Uncharacterized protein</fullName>
    </submittedName>
</protein>
<comment type="caution">
    <text evidence="1">The sequence shown here is derived from an EMBL/GenBank/DDBJ whole genome shotgun (WGS) entry which is preliminary data.</text>
</comment>
<evidence type="ECO:0000313" key="2">
    <source>
        <dbReference type="Proteomes" id="UP000499080"/>
    </source>
</evidence>
<organism evidence="1 2">
    <name type="scientific">Araneus ventricosus</name>
    <name type="common">Orbweaver spider</name>
    <name type="synonym">Epeira ventricosa</name>
    <dbReference type="NCBI Taxonomy" id="182803"/>
    <lineage>
        <taxon>Eukaryota</taxon>
        <taxon>Metazoa</taxon>
        <taxon>Ecdysozoa</taxon>
        <taxon>Arthropoda</taxon>
        <taxon>Chelicerata</taxon>
        <taxon>Arachnida</taxon>
        <taxon>Araneae</taxon>
        <taxon>Araneomorphae</taxon>
        <taxon>Entelegynae</taxon>
        <taxon>Araneoidea</taxon>
        <taxon>Araneidae</taxon>
        <taxon>Araneus</taxon>
    </lineage>
</organism>
<evidence type="ECO:0000313" key="1">
    <source>
        <dbReference type="EMBL" id="GBM85579.1"/>
    </source>
</evidence>
<name>A0A4Y2J7M8_ARAVE</name>
<gene>
    <name evidence="1" type="ORF">AVEN_207739_1</name>
</gene>
<keyword evidence="2" id="KW-1185">Reference proteome</keyword>
<accession>A0A4Y2J7M8</accession>
<sequence length="114" mass="13696">MRVKVLSFLSWKSYFFLQVDPNIWIHWFSLYNKLPASIMHKYDLHAMLPCVPDIWRQNWNRTINLHLSCLLTAIPPTANLDWINKELELALNWKYCVTWENCVAYLYKRHGMGP</sequence>